<name>A0A2C5Z2L9_9HYPO</name>
<dbReference type="Proteomes" id="UP000226431">
    <property type="component" value="Unassembled WGS sequence"/>
</dbReference>
<gene>
    <name evidence="2" type="ORF">CDD80_3714</name>
</gene>
<sequence length="212" mass="22546">MQSPVGSPARSSDGFMPVSTWRGYIMVSTDLLPESVTETRRIYPERKPEPPPRHHEGGETMMPPPLPLGRSVAGGGMMASSAYELSSGYAATAADLSKSIPTAESPFIAAGAGLDEPVYQPLDPLHLQPSTSPPSWLWPDGSWACDFSMDVPGSPRFVSDASNWAMPSPLLAQHGYLPAAMAPAMNSPWGPLPPQVHGYRRDSSVVGGGVMF</sequence>
<proteinExistence type="predicted"/>
<organism evidence="2 3">
    <name type="scientific">Ophiocordyceps camponoti-rufipedis</name>
    <dbReference type="NCBI Taxonomy" id="2004952"/>
    <lineage>
        <taxon>Eukaryota</taxon>
        <taxon>Fungi</taxon>
        <taxon>Dikarya</taxon>
        <taxon>Ascomycota</taxon>
        <taxon>Pezizomycotina</taxon>
        <taxon>Sordariomycetes</taxon>
        <taxon>Hypocreomycetidae</taxon>
        <taxon>Hypocreales</taxon>
        <taxon>Ophiocordycipitaceae</taxon>
        <taxon>Ophiocordyceps</taxon>
    </lineage>
</organism>
<dbReference type="EMBL" id="NJES01000331">
    <property type="protein sequence ID" value="PHH73604.1"/>
    <property type="molecule type" value="Genomic_DNA"/>
</dbReference>
<dbReference type="AlphaFoldDB" id="A0A2C5Z2L9"/>
<reference evidence="2 3" key="1">
    <citation type="submission" date="2017-06" db="EMBL/GenBank/DDBJ databases">
        <title>Ant-infecting Ophiocordyceps genomes reveal a high diversity of potential behavioral manipulation genes and a possible major role for enterotoxins.</title>
        <authorList>
            <person name="De Bekker C."/>
            <person name="Evans H.C."/>
            <person name="Brachmann A."/>
            <person name="Hughes D.P."/>
        </authorList>
    </citation>
    <scope>NUCLEOTIDE SEQUENCE [LARGE SCALE GENOMIC DNA]</scope>
    <source>
        <strain evidence="2 3">Map16</strain>
    </source>
</reference>
<evidence type="ECO:0000256" key="1">
    <source>
        <dbReference type="SAM" id="MobiDB-lite"/>
    </source>
</evidence>
<feature type="compositionally biased region" description="Basic and acidic residues" evidence="1">
    <location>
        <begin position="40"/>
        <end position="58"/>
    </location>
</feature>
<keyword evidence="3" id="KW-1185">Reference proteome</keyword>
<accession>A0A2C5Z2L9</accession>
<evidence type="ECO:0000313" key="2">
    <source>
        <dbReference type="EMBL" id="PHH73604.1"/>
    </source>
</evidence>
<feature type="region of interest" description="Disordered" evidence="1">
    <location>
        <begin position="40"/>
        <end position="65"/>
    </location>
</feature>
<comment type="caution">
    <text evidence="2">The sequence shown here is derived from an EMBL/GenBank/DDBJ whole genome shotgun (WGS) entry which is preliminary data.</text>
</comment>
<dbReference type="OrthoDB" id="4926943at2759"/>
<evidence type="ECO:0000313" key="3">
    <source>
        <dbReference type="Proteomes" id="UP000226431"/>
    </source>
</evidence>
<protein>
    <submittedName>
        <fullName evidence="2">Uncharacterized protein</fullName>
    </submittedName>
</protein>